<gene>
    <name evidence="6" type="ORF">VII00023_07484</name>
</gene>
<evidence type="ECO:0000256" key="1">
    <source>
        <dbReference type="ARBA" id="ARBA00023015"/>
    </source>
</evidence>
<dbReference type="InterPro" id="IPR000524">
    <property type="entry name" value="Tscrpt_reg_HTH_GntR"/>
</dbReference>
<dbReference type="SMART" id="SM00345">
    <property type="entry name" value="HTH_GNTR"/>
    <property type="match status" value="1"/>
</dbReference>
<feature type="domain" description="HTH gntR-type" evidence="5">
    <location>
        <begin position="4"/>
        <end position="72"/>
    </location>
</feature>
<dbReference type="Gene3D" id="3.40.1410.10">
    <property type="entry name" value="Chorismate lyase-like"/>
    <property type="match status" value="1"/>
</dbReference>
<evidence type="ECO:0000256" key="4">
    <source>
        <dbReference type="NCBIfam" id="TIGR02018"/>
    </source>
</evidence>
<evidence type="ECO:0000259" key="5">
    <source>
        <dbReference type="PROSITE" id="PS50949"/>
    </source>
</evidence>
<dbReference type="RefSeq" id="WP_006712162.1">
    <property type="nucleotide sequence ID" value="NZ_AFWF01000137.1"/>
</dbReference>
<dbReference type="InterPro" id="IPR011663">
    <property type="entry name" value="UTRA"/>
</dbReference>
<dbReference type="EMBL" id="AFWF01000137">
    <property type="protein sequence ID" value="EGU40088.1"/>
    <property type="molecule type" value="Genomic_DNA"/>
</dbReference>
<dbReference type="Pfam" id="PF00392">
    <property type="entry name" value="GntR"/>
    <property type="match status" value="1"/>
</dbReference>
<keyword evidence="1" id="KW-0805">Transcription regulation</keyword>
<protein>
    <recommendedName>
        <fullName evidence="4">Histidine utilization repressor</fullName>
    </recommendedName>
</protein>
<dbReference type="InterPro" id="IPR050679">
    <property type="entry name" value="Bact_HTH_transcr_reg"/>
</dbReference>
<keyword evidence="2" id="KW-0238">DNA-binding</keyword>
<dbReference type="PROSITE" id="PS50949">
    <property type="entry name" value="HTH_GNTR"/>
    <property type="match status" value="1"/>
</dbReference>
<evidence type="ECO:0000313" key="7">
    <source>
        <dbReference type="Proteomes" id="UP000004605"/>
    </source>
</evidence>
<keyword evidence="7" id="KW-1185">Reference proteome</keyword>
<dbReference type="AlphaFoldDB" id="F9S249"/>
<dbReference type="CDD" id="cd07377">
    <property type="entry name" value="WHTH_GntR"/>
    <property type="match status" value="1"/>
</dbReference>
<dbReference type="SMART" id="SM00866">
    <property type="entry name" value="UTRA"/>
    <property type="match status" value="1"/>
</dbReference>
<dbReference type="SUPFAM" id="SSF64288">
    <property type="entry name" value="Chorismate lyase-like"/>
    <property type="match status" value="1"/>
</dbReference>
<keyword evidence="3" id="KW-0804">Transcription</keyword>
<accession>F9S249</accession>
<dbReference type="PANTHER" id="PTHR44846:SF16">
    <property type="entry name" value="TRANSCRIPTIONAL REGULATOR PHNF-RELATED"/>
    <property type="match status" value="1"/>
</dbReference>
<comment type="caution">
    <text evidence="6">The sequence shown here is derived from an EMBL/GenBank/DDBJ whole genome shotgun (WGS) entry which is preliminary data.</text>
</comment>
<dbReference type="Proteomes" id="UP000004605">
    <property type="component" value="Unassembled WGS sequence"/>
</dbReference>
<dbReference type="NCBIfam" id="TIGR02018">
    <property type="entry name" value="his_ut_repres"/>
    <property type="match status" value="1"/>
</dbReference>
<dbReference type="GO" id="GO:0006547">
    <property type="term" value="P:L-histidine metabolic process"/>
    <property type="evidence" value="ECO:0007669"/>
    <property type="project" value="UniProtKB-UniRule"/>
</dbReference>
<dbReference type="GO" id="GO:0045892">
    <property type="term" value="P:negative regulation of DNA-templated transcription"/>
    <property type="evidence" value="ECO:0007669"/>
    <property type="project" value="UniProtKB-UniRule"/>
</dbReference>
<dbReference type="SUPFAM" id="SSF46785">
    <property type="entry name" value="Winged helix' DNA-binding domain"/>
    <property type="match status" value="1"/>
</dbReference>
<dbReference type="FunFam" id="1.10.10.10:FF:000079">
    <property type="entry name" value="GntR family transcriptional regulator"/>
    <property type="match status" value="1"/>
</dbReference>
<dbReference type="GO" id="GO:0003700">
    <property type="term" value="F:DNA-binding transcription factor activity"/>
    <property type="evidence" value="ECO:0007669"/>
    <property type="project" value="UniProtKB-UniRule"/>
</dbReference>
<dbReference type="PRINTS" id="PR00035">
    <property type="entry name" value="HTHGNTR"/>
</dbReference>
<dbReference type="InterPro" id="IPR028978">
    <property type="entry name" value="Chorismate_lyase_/UTRA_dom_sf"/>
</dbReference>
<sequence>MSQLPLYQQIKNYILEQIDSGQWTVGTRIATELELTKQFSVSRMTVNKALRDLVNDGRLERTPRLGTFVCQPIEKSESPLTDIRNIADEISARGKQYSNEILQHKSLVADETIATKLGVKLGSKVYFSEILHYADTLPIQLEQRWVNPVCAPDYLKQNFSQFTPTEYLFNSCPLSAIEHSVEAVIANTMTRQCLHLAPNEPCLLLHRRTWSGQQLVSSALLYHPAFRYKLSSTINLLG</sequence>
<evidence type="ECO:0000313" key="6">
    <source>
        <dbReference type="EMBL" id="EGU40088.1"/>
    </source>
</evidence>
<evidence type="ECO:0000256" key="3">
    <source>
        <dbReference type="ARBA" id="ARBA00023163"/>
    </source>
</evidence>
<dbReference type="OrthoDB" id="9808698at2"/>
<dbReference type="InterPro" id="IPR036390">
    <property type="entry name" value="WH_DNA-bd_sf"/>
</dbReference>
<dbReference type="InterPro" id="IPR010248">
    <property type="entry name" value="His_ut_repres"/>
</dbReference>
<dbReference type="PANTHER" id="PTHR44846">
    <property type="entry name" value="MANNOSYL-D-GLYCERATE TRANSPORT/METABOLISM SYSTEM REPRESSOR MNGR-RELATED"/>
    <property type="match status" value="1"/>
</dbReference>
<name>F9S249_9VIBR</name>
<evidence type="ECO:0000256" key="2">
    <source>
        <dbReference type="ARBA" id="ARBA00023125"/>
    </source>
</evidence>
<organism evidence="6 7">
    <name type="scientific">Vibrio ichthyoenteri ATCC 700023</name>
    <dbReference type="NCBI Taxonomy" id="870968"/>
    <lineage>
        <taxon>Bacteria</taxon>
        <taxon>Pseudomonadati</taxon>
        <taxon>Pseudomonadota</taxon>
        <taxon>Gammaproteobacteria</taxon>
        <taxon>Vibrionales</taxon>
        <taxon>Vibrionaceae</taxon>
        <taxon>Vibrio</taxon>
    </lineage>
</organism>
<reference evidence="6 7" key="1">
    <citation type="journal article" date="2012" name="Int. J. Syst. Evol. Microbiol.">
        <title>Vibrio caribbeanicus sp. nov., isolated from the marine sponge Scleritoderma cyanea.</title>
        <authorList>
            <person name="Hoffmann M."/>
            <person name="Monday S.R."/>
            <person name="Allard M.W."/>
            <person name="Strain E.A."/>
            <person name="Whittaker P."/>
            <person name="Naum M."/>
            <person name="McCarthy P.J."/>
            <person name="Lopez J.V."/>
            <person name="Fischer M."/>
            <person name="Brown E.W."/>
        </authorList>
    </citation>
    <scope>NUCLEOTIDE SEQUENCE [LARGE SCALE GENOMIC DNA]</scope>
    <source>
        <strain evidence="6 7">ATCC 700023</strain>
    </source>
</reference>
<dbReference type="GO" id="GO:0003677">
    <property type="term" value="F:DNA binding"/>
    <property type="evidence" value="ECO:0007669"/>
    <property type="project" value="UniProtKB-UniRule"/>
</dbReference>
<dbReference type="Gene3D" id="1.10.10.10">
    <property type="entry name" value="Winged helix-like DNA-binding domain superfamily/Winged helix DNA-binding domain"/>
    <property type="match status" value="1"/>
</dbReference>
<dbReference type="InterPro" id="IPR036388">
    <property type="entry name" value="WH-like_DNA-bd_sf"/>
</dbReference>
<dbReference type="Pfam" id="PF07702">
    <property type="entry name" value="UTRA"/>
    <property type="match status" value="1"/>
</dbReference>
<proteinExistence type="predicted"/>